<dbReference type="EMBL" id="JBEPSM010000001">
    <property type="protein sequence ID" value="MET4633975.1"/>
    <property type="molecule type" value="Genomic_DNA"/>
</dbReference>
<name>A0ABV2QY90_9HYPH</name>
<sequence length="150" mass="16167">MRDTITAALKAATLAQDKRRTGTLRLIMAAIKDRDIVARTAGAGTASDVELIDLLAKMVKQRLESAKIYEDNGRPELAAQEREEIAIIEEYLPKQLSEDEAKAAIAAIVVETGASGIRDMNKVMSELKARYAGQMDFSKASAAVKAALSS</sequence>
<evidence type="ECO:0000313" key="1">
    <source>
        <dbReference type="EMBL" id="MET4633975.1"/>
    </source>
</evidence>
<organism evidence="1 2">
    <name type="scientific">Kaistia defluvii</name>
    <dbReference type="NCBI Taxonomy" id="410841"/>
    <lineage>
        <taxon>Bacteria</taxon>
        <taxon>Pseudomonadati</taxon>
        <taxon>Pseudomonadota</taxon>
        <taxon>Alphaproteobacteria</taxon>
        <taxon>Hyphomicrobiales</taxon>
        <taxon>Kaistiaceae</taxon>
        <taxon>Kaistia</taxon>
    </lineage>
</organism>
<accession>A0ABV2QY90</accession>
<dbReference type="Pfam" id="PF09424">
    <property type="entry name" value="YqeY"/>
    <property type="match status" value="1"/>
</dbReference>
<dbReference type="RefSeq" id="WP_354550529.1">
    <property type="nucleotide sequence ID" value="NZ_JBEPSM010000001.1"/>
</dbReference>
<keyword evidence="2" id="KW-1185">Reference proteome</keyword>
<dbReference type="PANTHER" id="PTHR28055">
    <property type="entry name" value="ALTERED INHERITANCE OF MITOCHONDRIA PROTEIN 41, MITOCHONDRIAL"/>
    <property type="match status" value="1"/>
</dbReference>
<proteinExistence type="predicted"/>
<comment type="caution">
    <text evidence="1">The sequence shown here is derived from an EMBL/GenBank/DDBJ whole genome shotgun (WGS) entry which is preliminary data.</text>
</comment>
<protein>
    <submittedName>
        <fullName evidence="1">Uncharacterized protein YqeY</fullName>
    </submittedName>
</protein>
<gene>
    <name evidence="1" type="ORF">ABIE08_001888</name>
</gene>
<reference evidence="1 2" key="1">
    <citation type="submission" date="2024-06" db="EMBL/GenBank/DDBJ databases">
        <title>Sorghum-associated microbial communities from plants grown in Nebraska, USA.</title>
        <authorList>
            <person name="Schachtman D."/>
        </authorList>
    </citation>
    <scope>NUCLEOTIDE SEQUENCE [LARGE SCALE GENOMIC DNA]</scope>
    <source>
        <strain evidence="1 2">3207</strain>
    </source>
</reference>
<dbReference type="Proteomes" id="UP001549321">
    <property type="component" value="Unassembled WGS sequence"/>
</dbReference>
<dbReference type="PANTHER" id="PTHR28055:SF1">
    <property type="entry name" value="ALTERED INHERITANCE OF MITOCHONDRIA PROTEIN 41, MITOCHONDRIAL"/>
    <property type="match status" value="1"/>
</dbReference>
<dbReference type="Gene3D" id="1.10.10.410">
    <property type="match status" value="1"/>
</dbReference>
<dbReference type="InterPro" id="IPR003789">
    <property type="entry name" value="Asn/Gln_tRNA_amidoTrase-B-like"/>
</dbReference>
<dbReference type="InterPro" id="IPR042184">
    <property type="entry name" value="YqeY/Aim41_N"/>
</dbReference>
<dbReference type="InterPro" id="IPR019004">
    <property type="entry name" value="YqeY/Aim41"/>
</dbReference>
<dbReference type="Gene3D" id="1.10.1510.10">
    <property type="entry name" value="Uncharacterised protein YqeY/AIM41 PF09424, N-terminal domain"/>
    <property type="match status" value="1"/>
</dbReference>
<dbReference type="InterPro" id="IPR023168">
    <property type="entry name" value="GatB_Yqey_C_2"/>
</dbReference>
<dbReference type="SUPFAM" id="SSF89095">
    <property type="entry name" value="GatB/YqeY motif"/>
    <property type="match status" value="1"/>
</dbReference>
<evidence type="ECO:0000313" key="2">
    <source>
        <dbReference type="Proteomes" id="UP001549321"/>
    </source>
</evidence>